<reference evidence="5" key="1">
    <citation type="submission" date="2018-03" db="EMBL/GenBank/DDBJ databases">
        <title>Gramella fulva sp. nov., isolated from a dry surface of tidal flat.</title>
        <authorList>
            <person name="Hwang S.H."/>
            <person name="Hwang W.M."/>
            <person name="Kang K."/>
            <person name="Ahn T.-Y."/>
        </authorList>
    </citation>
    <scope>NUCLEOTIDE SEQUENCE [LARGE SCALE GENOMIC DNA]</scope>
    <source>
        <strain evidence="5">SH35</strain>
    </source>
</reference>
<feature type="signal peptide" evidence="2">
    <location>
        <begin position="1"/>
        <end position="25"/>
    </location>
</feature>
<dbReference type="Pfam" id="PF02230">
    <property type="entry name" value="Abhydrolase_2"/>
    <property type="match status" value="1"/>
</dbReference>
<dbReference type="GO" id="GO:0016787">
    <property type="term" value="F:hydrolase activity"/>
    <property type="evidence" value="ECO:0007669"/>
    <property type="project" value="InterPro"/>
</dbReference>
<organism evidence="4 5">
    <name type="scientific">Christiangramia fulva</name>
    <dbReference type="NCBI Taxonomy" id="2126553"/>
    <lineage>
        <taxon>Bacteria</taxon>
        <taxon>Pseudomonadati</taxon>
        <taxon>Bacteroidota</taxon>
        <taxon>Flavobacteriia</taxon>
        <taxon>Flavobacteriales</taxon>
        <taxon>Flavobacteriaceae</taxon>
        <taxon>Christiangramia</taxon>
    </lineage>
</organism>
<dbReference type="SUPFAM" id="SSF53474">
    <property type="entry name" value="alpha/beta-Hydrolases"/>
    <property type="match status" value="1"/>
</dbReference>
<dbReference type="PANTHER" id="PTHR43037">
    <property type="entry name" value="UNNAMED PRODUCT-RELATED"/>
    <property type="match status" value="1"/>
</dbReference>
<evidence type="ECO:0000259" key="3">
    <source>
        <dbReference type="Pfam" id="PF02230"/>
    </source>
</evidence>
<dbReference type="InterPro" id="IPR029058">
    <property type="entry name" value="AB_hydrolase_fold"/>
</dbReference>
<dbReference type="OrthoDB" id="9764953at2"/>
<dbReference type="InterPro" id="IPR050955">
    <property type="entry name" value="Plant_Biomass_Hydrol_Est"/>
</dbReference>
<dbReference type="EMBL" id="CP028136">
    <property type="protein sequence ID" value="AVR45516.1"/>
    <property type="molecule type" value="Genomic_DNA"/>
</dbReference>
<proteinExistence type="predicted"/>
<dbReference type="Proteomes" id="UP000241507">
    <property type="component" value="Chromosome"/>
</dbReference>
<dbReference type="AlphaFoldDB" id="A0A2R3Z5F8"/>
<accession>A0A2R3Z5F8</accession>
<sequence>MKSRLKILLVMMVGVFLMAPLSSIAQEKTDEFKAKKFIRGKDTLNYRILYPENFSEDKNYPLVLFLHGAGERGDDNKAQLVHGSELFLKEENRQKYPAIVIFPQCPKDDYLANVEVDRSEFPLKFDFHFEEGPTKAMSMVMKLMDSVAEKSFIDKDRIYLGGLSMGGMGTFELLARKPETFAAAIAICGAADTETAEKYRKNLPIGIFHGLQDNVVSPNYSKQMTAAINENEGNASLRLYKGANHNSWDRAFAQCDLLDWLFSYSLNEEKFENEK</sequence>
<feature type="chain" id="PRO_5015301998" evidence="2">
    <location>
        <begin position="26"/>
        <end position="275"/>
    </location>
</feature>
<dbReference type="InterPro" id="IPR003140">
    <property type="entry name" value="PLipase/COase/thioEstase"/>
</dbReference>
<protein>
    <submittedName>
        <fullName evidence="4">Phospholipase</fullName>
    </submittedName>
</protein>
<dbReference type="RefSeq" id="WP_107012294.1">
    <property type="nucleotide sequence ID" value="NZ_CP028136.1"/>
</dbReference>
<name>A0A2R3Z5F8_9FLAO</name>
<evidence type="ECO:0000313" key="5">
    <source>
        <dbReference type="Proteomes" id="UP000241507"/>
    </source>
</evidence>
<keyword evidence="5" id="KW-1185">Reference proteome</keyword>
<dbReference type="PANTHER" id="PTHR43037:SF1">
    <property type="entry name" value="BLL1128 PROTEIN"/>
    <property type="match status" value="1"/>
</dbReference>
<keyword evidence="1 2" id="KW-0732">Signal</keyword>
<evidence type="ECO:0000313" key="4">
    <source>
        <dbReference type="EMBL" id="AVR45516.1"/>
    </source>
</evidence>
<dbReference type="KEGG" id="grs:C7S20_09680"/>
<gene>
    <name evidence="4" type="ORF">C7S20_09680</name>
</gene>
<evidence type="ECO:0000256" key="1">
    <source>
        <dbReference type="ARBA" id="ARBA00022729"/>
    </source>
</evidence>
<feature type="domain" description="Phospholipase/carboxylesterase/thioesterase" evidence="3">
    <location>
        <begin position="56"/>
        <end position="253"/>
    </location>
</feature>
<evidence type="ECO:0000256" key="2">
    <source>
        <dbReference type="SAM" id="SignalP"/>
    </source>
</evidence>
<dbReference type="Gene3D" id="3.40.50.1820">
    <property type="entry name" value="alpha/beta hydrolase"/>
    <property type="match status" value="1"/>
</dbReference>